<evidence type="ECO:0000256" key="1">
    <source>
        <dbReference type="ARBA" id="ARBA00004984"/>
    </source>
</evidence>
<dbReference type="InterPro" id="IPR051607">
    <property type="entry name" value="Metallo-dep_hydrolases"/>
</dbReference>
<dbReference type="GO" id="GO:0006147">
    <property type="term" value="P:guanine catabolic process"/>
    <property type="evidence" value="ECO:0007669"/>
    <property type="project" value="UniProtKB-UniRule"/>
</dbReference>
<organism evidence="10 11">
    <name type="scientific">Qingshengfaniella alkalisoli</name>
    <dbReference type="NCBI Taxonomy" id="2599296"/>
    <lineage>
        <taxon>Bacteria</taxon>
        <taxon>Pseudomonadati</taxon>
        <taxon>Pseudomonadota</taxon>
        <taxon>Alphaproteobacteria</taxon>
        <taxon>Rhodobacterales</taxon>
        <taxon>Paracoccaceae</taxon>
        <taxon>Qingshengfaniella</taxon>
    </lineage>
</organism>
<dbReference type="NCBIfam" id="NF006679">
    <property type="entry name" value="PRK09228.1"/>
    <property type="match status" value="1"/>
</dbReference>
<evidence type="ECO:0000313" key="10">
    <source>
        <dbReference type="EMBL" id="QDY71658.1"/>
    </source>
</evidence>
<dbReference type="SUPFAM" id="SSF51556">
    <property type="entry name" value="Metallo-dependent hydrolases"/>
    <property type="match status" value="1"/>
</dbReference>
<dbReference type="AlphaFoldDB" id="A0A5B8J4N4"/>
<comment type="similarity">
    <text evidence="2 8">Belongs to the metallo-dependent hydrolases superfamily. ATZ/TRZ family.</text>
</comment>
<dbReference type="Pfam" id="PF01979">
    <property type="entry name" value="Amidohydro_1"/>
    <property type="match status" value="1"/>
</dbReference>
<keyword evidence="10" id="KW-0614">Plasmid</keyword>
<accession>A0A5B8J4N4</accession>
<dbReference type="NCBIfam" id="TIGR02967">
    <property type="entry name" value="guan_deamin"/>
    <property type="match status" value="1"/>
</dbReference>
<dbReference type="EMBL" id="CP042265">
    <property type="protein sequence ID" value="QDY71658.1"/>
    <property type="molecule type" value="Genomic_DNA"/>
</dbReference>
<dbReference type="KEGG" id="lit:FPZ52_18530"/>
<dbReference type="EC" id="3.5.4.3" evidence="3 7"/>
<comment type="cofactor">
    <cofactor evidence="8">
        <name>Zn(2+)</name>
        <dbReference type="ChEBI" id="CHEBI:29105"/>
    </cofactor>
    <text evidence="8">Binds 1 zinc ion per subunit.</text>
</comment>
<dbReference type="Gene3D" id="3.20.20.140">
    <property type="entry name" value="Metal-dependent hydrolases"/>
    <property type="match status" value="1"/>
</dbReference>
<keyword evidence="6 8" id="KW-0862">Zinc</keyword>
<dbReference type="Gene3D" id="2.30.40.10">
    <property type="entry name" value="Urease, subunit C, domain 1"/>
    <property type="match status" value="1"/>
</dbReference>
<evidence type="ECO:0000256" key="5">
    <source>
        <dbReference type="ARBA" id="ARBA00022801"/>
    </source>
</evidence>
<evidence type="ECO:0000256" key="3">
    <source>
        <dbReference type="ARBA" id="ARBA00012781"/>
    </source>
</evidence>
<keyword evidence="5 8" id="KW-0378">Hydrolase</keyword>
<protein>
    <recommendedName>
        <fullName evidence="3 7">Guanine deaminase</fullName>
        <shortName evidence="8">Guanase</shortName>
        <ecNumber evidence="3 7">3.5.4.3</ecNumber>
    </recommendedName>
    <alternativeName>
        <fullName evidence="8">Guanine aminohydrolase</fullName>
    </alternativeName>
</protein>
<proteinExistence type="inferred from homology"/>
<comment type="pathway">
    <text evidence="1 8">Purine metabolism; guanine degradation; xanthine from guanine: step 1/1.</text>
</comment>
<geneLocation type="plasmid" evidence="10 11">
    <name>unnamed4</name>
</geneLocation>
<keyword evidence="4 8" id="KW-0479">Metal-binding</keyword>
<dbReference type="FunFam" id="3.20.20.140:FF:000022">
    <property type="entry name" value="Guanine deaminase"/>
    <property type="match status" value="1"/>
</dbReference>
<comment type="catalytic activity">
    <reaction evidence="8">
        <text>guanine + H2O + H(+) = xanthine + NH4(+)</text>
        <dbReference type="Rhea" id="RHEA:14665"/>
        <dbReference type="ChEBI" id="CHEBI:15377"/>
        <dbReference type="ChEBI" id="CHEBI:15378"/>
        <dbReference type="ChEBI" id="CHEBI:16235"/>
        <dbReference type="ChEBI" id="CHEBI:17712"/>
        <dbReference type="ChEBI" id="CHEBI:28938"/>
        <dbReference type="EC" id="3.5.4.3"/>
    </reaction>
</comment>
<keyword evidence="11" id="KW-1185">Reference proteome</keyword>
<dbReference type="GO" id="GO:0005829">
    <property type="term" value="C:cytosol"/>
    <property type="evidence" value="ECO:0007669"/>
    <property type="project" value="TreeGrafter"/>
</dbReference>
<dbReference type="InterPro" id="IPR006680">
    <property type="entry name" value="Amidohydro-rel"/>
</dbReference>
<dbReference type="PANTHER" id="PTHR11271:SF6">
    <property type="entry name" value="GUANINE DEAMINASE"/>
    <property type="match status" value="1"/>
</dbReference>
<dbReference type="SUPFAM" id="SSF51338">
    <property type="entry name" value="Composite domain of metallo-dependent hydrolases"/>
    <property type="match status" value="2"/>
</dbReference>
<dbReference type="PANTHER" id="PTHR11271">
    <property type="entry name" value="GUANINE DEAMINASE"/>
    <property type="match status" value="1"/>
</dbReference>
<dbReference type="OrthoDB" id="9787621at2"/>
<evidence type="ECO:0000313" key="11">
    <source>
        <dbReference type="Proteomes" id="UP000318483"/>
    </source>
</evidence>
<evidence type="ECO:0000256" key="7">
    <source>
        <dbReference type="NCBIfam" id="TIGR02967"/>
    </source>
</evidence>
<sequence length="447" mass="49074">MTETLLRGRLLSFRDVPQGADDTDSYLYIEDGGVLMRDGVIVASGDFGQIHAQAALSTAVVDHRPNLILPGFIDTHIHFPQAQVIASWGAKLLDWLNTYTFPMEAEFSDASHAKRIASLFYDELVKHGTTTAVAFCSVHPESVDAYFDEAEKRNMRMIGGKVMMDRNAPDGLLDTPQTGYDQSLSLIEKWHGQGRALYAISPRFAITSTPEQLEMSQALIEAYPDCYIQTHLSENRDEIDFTLSLYPEASDYLNVYERYGLLGPRSLFGHSIYLNERERAAMAETGSVAVFCPTSNLFLGSGLYDKATFDGAGVRTAIATDVGGGTNYSMLRTLDEGYKVLQLSNQALDPLMSFYWITLGNARALQLDDKIGTLDAGTEADIVVLNCRSSSAMALRAERVTTLREELFLLQTLGDDRSIVETYVSGTPQLGAALVTTGLAPRVAEPA</sequence>
<reference evidence="10 11" key="1">
    <citation type="submission" date="2019-07" db="EMBL/GenBank/DDBJ databases">
        <title>Litoreibacter alkalisoli sp. nov., isolated from saline-alkaline soil.</title>
        <authorList>
            <person name="Wang S."/>
            <person name="Xu L."/>
            <person name="Xing Y.-T."/>
            <person name="Sun J.-Q."/>
        </authorList>
    </citation>
    <scope>NUCLEOTIDE SEQUENCE [LARGE SCALE GENOMIC DNA]</scope>
    <source>
        <strain evidence="10 11">LN3S51</strain>
        <plasmid evidence="10 11">unnamed4</plasmid>
    </source>
</reference>
<evidence type="ECO:0000256" key="8">
    <source>
        <dbReference type="RuleBase" id="RU366009"/>
    </source>
</evidence>
<name>A0A5B8J4N4_9RHOB</name>
<dbReference type="Proteomes" id="UP000318483">
    <property type="component" value="Plasmid unnamed4"/>
</dbReference>
<dbReference type="GO" id="GO:0008270">
    <property type="term" value="F:zinc ion binding"/>
    <property type="evidence" value="ECO:0007669"/>
    <property type="project" value="UniProtKB-UniRule"/>
</dbReference>
<dbReference type="InterPro" id="IPR014311">
    <property type="entry name" value="Guanine_deaminase"/>
</dbReference>
<feature type="domain" description="Amidohydrolase-related" evidence="9">
    <location>
        <begin position="68"/>
        <end position="426"/>
    </location>
</feature>
<evidence type="ECO:0000256" key="6">
    <source>
        <dbReference type="ARBA" id="ARBA00022833"/>
    </source>
</evidence>
<dbReference type="UniPathway" id="UPA00603">
    <property type="reaction ID" value="UER00660"/>
</dbReference>
<dbReference type="InterPro" id="IPR032466">
    <property type="entry name" value="Metal_Hydrolase"/>
</dbReference>
<dbReference type="RefSeq" id="WP_146367072.1">
    <property type="nucleotide sequence ID" value="NZ_CP042265.1"/>
</dbReference>
<dbReference type="GO" id="GO:0008892">
    <property type="term" value="F:guanine deaminase activity"/>
    <property type="evidence" value="ECO:0007669"/>
    <property type="project" value="UniProtKB-UniRule"/>
</dbReference>
<comment type="function">
    <text evidence="8">Catalyzes the hydrolytic deamination of guanine, producing xanthine and ammonia.</text>
</comment>
<evidence type="ECO:0000256" key="2">
    <source>
        <dbReference type="ARBA" id="ARBA00006745"/>
    </source>
</evidence>
<dbReference type="InterPro" id="IPR011059">
    <property type="entry name" value="Metal-dep_hydrolase_composite"/>
</dbReference>
<gene>
    <name evidence="10" type="primary">guaD</name>
    <name evidence="10" type="ORF">FPZ52_18530</name>
</gene>
<evidence type="ECO:0000259" key="9">
    <source>
        <dbReference type="Pfam" id="PF01979"/>
    </source>
</evidence>
<evidence type="ECO:0000256" key="4">
    <source>
        <dbReference type="ARBA" id="ARBA00022723"/>
    </source>
</evidence>